<organism evidence="1 2">
    <name type="scientific">Natranaeroarchaeum aerophilus</name>
    <dbReference type="NCBI Taxonomy" id="2917711"/>
    <lineage>
        <taxon>Archaea</taxon>
        <taxon>Methanobacteriati</taxon>
        <taxon>Methanobacteriota</taxon>
        <taxon>Stenosarchaea group</taxon>
        <taxon>Halobacteria</taxon>
        <taxon>Halobacteriales</taxon>
        <taxon>Natronoarchaeaceae</taxon>
        <taxon>Natranaeroarchaeum</taxon>
    </lineage>
</organism>
<reference evidence="1 2" key="1">
    <citation type="journal article" date="2022" name="Syst. Appl. Microbiol.">
        <title>Natronocalculus amylovorans gen. nov., sp. nov., and Natranaeroarchaeum aerophilus sp. nov., dominant culturable amylolytic natronoarchaea from hypersaline soda lakes in southwestern Siberia.</title>
        <authorList>
            <person name="Sorokin D.Y."/>
            <person name="Elcheninov A.G."/>
            <person name="Khizhniak T.V."/>
            <person name="Koenen M."/>
            <person name="Bale N.J."/>
            <person name="Damste J.S.S."/>
            <person name="Kublanov I.V."/>
        </authorList>
    </citation>
    <scope>NUCLEOTIDE SEQUENCE [LARGE SCALE GENOMIC DNA]</scope>
    <source>
        <strain evidence="1 2">AArc-St1-1</strain>
    </source>
</reference>
<name>A0AAE3FTR4_9EURY</name>
<dbReference type="Proteomes" id="UP001202674">
    <property type="component" value="Unassembled WGS sequence"/>
</dbReference>
<dbReference type="RefSeq" id="WP_250598625.1">
    <property type="nucleotide sequence ID" value="NZ_JAKRVY010000015.1"/>
</dbReference>
<evidence type="ECO:0000313" key="2">
    <source>
        <dbReference type="Proteomes" id="UP001202674"/>
    </source>
</evidence>
<accession>A0AAE3FTR4</accession>
<proteinExistence type="predicted"/>
<evidence type="ECO:0000313" key="1">
    <source>
        <dbReference type="EMBL" id="MCL9815183.1"/>
    </source>
</evidence>
<dbReference type="AlphaFoldDB" id="A0AAE3FTR4"/>
<sequence>MTGQFVADARRELTTPQEWRWFREEIGANIIFGKIVAERLLVDNEDEFKRYYGSDFDELLQDCLSIGGAQSGGSVEDEMSEALWAQLGDLPKTLQMSSMSRRPPSEFYDERSAKRYAKSMVYNLGPGIE</sequence>
<dbReference type="EMBL" id="JAKRVY010000015">
    <property type="protein sequence ID" value="MCL9815183.1"/>
    <property type="molecule type" value="Genomic_DNA"/>
</dbReference>
<comment type="caution">
    <text evidence="1">The sequence shown here is derived from an EMBL/GenBank/DDBJ whole genome shotgun (WGS) entry which is preliminary data.</text>
</comment>
<gene>
    <name evidence="1" type="ORF">AArcSt11_16125</name>
</gene>
<keyword evidence="2" id="KW-1185">Reference proteome</keyword>
<protein>
    <submittedName>
        <fullName evidence="1">Uncharacterized protein</fullName>
    </submittedName>
</protein>